<feature type="region of interest" description="Disordered" evidence="1">
    <location>
        <begin position="15"/>
        <end position="41"/>
    </location>
</feature>
<feature type="compositionally biased region" description="Basic residues" evidence="1">
    <location>
        <begin position="32"/>
        <end position="41"/>
    </location>
</feature>
<name>A0A1J5TCC0_9ARCH</name>
<dbReference type="EMBL" id="MIYU01000007">
    <property type="protein sequence ID" value="OIR18537.1"/>
    <property type="molecule type" value="Genomic_DNA"/>
</dbReference>
<organism evidence="2 3">
    <name type="scientific">Marine Group III euryarchaeote CG-Bathy1</name>
    <dbReference type="NCBI Taxonomy" id="1889001"/>
    <lineage>
        <taxon>Archaea</taxon>
        <taxon>Methanobacteriati</taxon>
        <taxon>Thermoplasmatota</taxon>
        <taxon>Thermoplasmata</taxon>
        <taxon>Candidatus Thermoprofundales</taxon>
    </lineage>
</organism>
<evidence type="ECO:0000313" key="2">
    <source>
        <dbReference type="EMBL" id="OIR18537.1"/>
    </source>
</evidence>
<dbReference type="Proteomes" id="UP000183815">
    <property type="component" value="Unassembled WGS sequence"/>
</dbReference>
<proteinExistence type="predicted"/>
<dbReference type="AlphaFoldDB" id="A0A1J5TCC0"/>
<protein>
    <submittedName>
        <fullName evidence="2">Uncharacterized protein</fullName>
    </submittedName>
</protein>
<evidence type="ECO:0000256" key="1">
    <source>
        <dbReference type="SAM" id="MobiDB-lite"/>
    </source>
</evidence>
<comment type="caution">
    <text evidence="2">The sequence shown here is derived from an EMBL/GenBank/DDBJ whole genome shotgun (WGS) entry which is preliminary data.</text>
</comment>
<evidence type="ECO:0000313" key="3">
    <source>
        <dbReference type="Proteomes" id="UP000183815"/>
    </source>
</evidence>
<gene>
    <name evidence="2" type="ORF">BEU04_04530</name>
</gene>
<accession>A0A1J5TCC0</accession>
<reference evidence="2 3" key="1">
    <citation type="submission" date="2016-08" db="EMBL/GenBank/DDBJ databases">
        <title>New Insights into Marine Group III Euryarchaeota, from dark to light.</title>
        <authorList>
            <person name="Haro-Moreno J.M."/>
            <person name="Rodriguez-Valera F."/>
            <person name="Lopez-Garcia P."/>
            <person name="Moreira D."/>
            <person name="Martin-Cuadrado A.B."/>
        </authorList>
    </citation>
    <scope>NUCLEOTIDE SEQUENCE [LARGE SCALE GENOMIC DNA]</scope>
    <source>
        <strain evidence="2">CG-Bathy1</strain>
    </source>
</reference>
<sequence length="124" mass="14310">MVSKRIKEEEEVVAIARRGRHRRRGPTNARPPIRKPKKTKVKSKKIELLNAAKQTEIRYFIDEILADQIGDDKEPLITTLVVKGTRESKEASVDFLDTKISDGVISENVRKPILDVIRRFTVYR</sequence>